<reference evidence="2" key="3">
    <citation type="submission" date="2019-06" db="EMBL/GenBank/DDBJ databases">
        <title>A comparative analysis of the Nautiliaceae.</title>
        <authorList>
            <person name="Grosche A."/>
            <person name="Smedile F."/>
            <person name="Vetriani C."/>
        </authorList>
    </citation>
    <scope>NUCLEOTIDE SEQUENCE</scope>
    <source>
        <strain evidence="2">TB6</strain>
    </source>
</reference>
<dbReference type="Proteomes" id="UP000272781">
    <property type="component" value="Unassembled WGS sequence"/>
</dbReference>
<evidence type="ECO:0000313" key="3">
    <source>
        <dbReference type="EMBL" id="ROR40008.1"/>
    </source>
</evidence>
<reference evidence="5" key="1">
    <citation type="submission" date="2018-03" db="EMBL/GenBank/DDBJ databases">
        <title>A comparative analysis of the Nautiliaceae.</title>
        <authorList>
            <person name="Grosche A."/>
            <person name="Smedile F."/>
            <person name="Vetriani C."/>
        </authorList>
    </citation>
    <scope>NUCLEOTIDE SEQUENCE [LARGE SCALE GENOMIC DNA]</scope>
    <source>
        <strain evidence="5">TB6</strain>
    </source>
</reference>
<evidence type="ECO:0000313" key="5">
    <source>
        <dbReference type="Proteomes" id="UP000298805"/>
    </source>
</evidence>
<evidence type="ECO:0000313" key="4">
    <source>
        <dbReference type="Proteomes" id="UP000272781"/>
    </source>
</evidence>
<evidence type="ECO:0000313" key="2">
    <source>
        <dbReference type="EMBL" id="QCI27817.1"/>
    </source>
</evidence>
<proteinExistence type="predicted"/>
<evidence type="ECO:0008006" key="6">
    <source>
        <dbReference type="Google" id="ProtNLM"/>
    </source>
</evidence>
<feature type="chain" id="PRO_5042546219" description="Lipoprotein" evidence="1">
    <location>
        <begin position="22"/>
        <end position="278"/>
    </location>
</feature>
<organism evidence="3 4">
    <name type="scientific">Caminibacter pacificus</name>
    <dbReference type="NCBI Taxonomy" id="1424653"/>
    <lineage>
        <taxon>Bacteria</taxon>
        <taxon>Pseudomonadati</taxon>
        <taxon>Campylobacterota</taxon>
        <taxon>Epsilonproteobacteria</taxon>
        <taxon>Nautiliales</taxon>
        <taxon>Nautiliaceae</taxon>
        <taxon>Caminibacter</taxon>
    </lineage>
</organism>
<dbReference type="EMBL" id="RJVK01000002">
    <property type="protein sequence ID" value="ROR40008.1"/>
    <property type="molecule type" value="Genomic_DNA"/>
</dbReference>
<feature type="signal peptide" evidence="1">
    <location>
        <begin position="1"/>
        <end position="21"/>
    </location>
</feature>
<evidence type="ECO:0000256" key="1">
    <source>
        <dbReference type="SAM" id="SignalP"/>
    </source>
</evidence>
<dbReference type="RefSeq" id="WP_123352392.1">
    <property type="nucleotide sequence ID" value="NZ_CP027432.2"/>
</dbReference>
<dbReference type="PROSITE" id="PS51257">
    <property type="entry name" value="PROKAR_LIPOPROTEIN"/>
    <property type="match status" value="1"/>
</dbReference>
<dbReference type="Proteomes" id="UP000298805">
    <property type="component" value="Chromosome"/>
</dbReference>
<reference evidence="3 4" key="2">
    <citation type="submission" date="2018-11" db="EMBL/GenBank/DDBJ databases">
        <title>Genomic Encyclopedia of Type Strains, Phase IV (KMG-IV): sequencing the most valuable type-strain genomes for metagenomic binning, comparative biology and taxonomic classification.</title>
        <authorList>
            <person name="Goeker M."/>
        </authorList>
    </citation>
    <scope>NUCLEOTIDE SEQUENCE [LARGE SCALE GENOMIC DNA]</scope>
    <source>
        <strain evidence="3 4">DSM 27783</strain>
    </source>
</reference>
<protein>
    <recommendedName>
        <fullName evidence="6">Lipoprotein</fullName>
    </recommendedName>
</protein>
<name>A0AAJ4UXU1_9BACT</name>
<accession>A0AAJ4UXU1</accession>
<gene>
    <name evidence="2" type="ORF">C6V80_02200</name>
    <name evidence="3" type="ORF">EDC58_0988</name>
</gene>
<keyword evidence="1" id="KW-0732">Signal</keyword>
<keyword evidence="5" id="KW-1185">Reference proteome</keyword>
<dbReference type="EMBL" id="CP027432">
    <property type="protein sequence ID" value="QCI27817.1"/>
    <property type="molecule type" value="Genomic_DNA"/>
</dbReference>
<dbReference type="AlphaFoldDB" id="A0AAJ4UXU1"/>
<sequence length="278" mass="31798">MKKFLLIIPALFLGCALTQNNAEIDKKIEQTKIENKLIKRYQISSEALIPTDDGYLFTLPQGDGIAIYKLNKNYDLVQKKVFPLLLDVKKVKYKNGKIYIIGYDQNKNKPAFLETDKDLKSYKLKHFANKYDIPNDFLIENGKLIVLLNTFKNHNPDIELYINGKTIIFPNPDSENGKFLIKKDGGYYIIGSIQHPGEDLLIMFVKNGKIIWSKTYDFGMEDSPSSVTVKDGKIIIDVISQDYMGAQNEFLITIDNNGKIIKIKKGIEFKALPTKFRT</sequence>